<keyword evidence="8" id="KW-0808">Transferase</keyword>
<organism evidence="8 9">
    <name type="scientific">Sphingomonas panacisoli</name>
    <dbReference type="NCBI Taxonomy" id="1813879"/>
    <lineage>
        <taxon>Bacteria</taxon>
        <taxon>Pseudomonadati</taxon>
        <taxon>Pseudomonadota</taxon>
        <taxon>Alphaproteobacteria</taxon>
        <taxon>Sphingomonadales</taxon>
        <taxon>Sphingomonadaceae</taxon>
        <taxon>Sphingomonas</taxon>
    </lineage>
</organism>
<dbReference type="Gene3D" id="3.90.1150.10">
    <property type="entry name" value="Aspartate Aminotransferase, domain 1"/>
    <property type="match status" value="1"/>
</dbReference>
<dbReference type="InterPro" id="IPR015422">
    <property type="entry name" value="PyrdxlP-dep_Trfase_small"/>
</dbReference>
<dbReference type="InterPro" id="IPR010977">
    <property type="entry name" value="Aromatic_deC"/>
</dbReference>
<keyword evidence="4 6" id="KW-0663">Pyridoxal phosphate</keyword>
<evidence type="ECO:0000256" key="2">
    <source>
        <dbReference type="ARBA" id="ARBA00009533"/>
    </source>
</evidence>
<dbReference type="PANTHER" id="PTHR11999">
    <property type="entry name" value="GROUP II PYRIDOXAL-5-PHOSPHATE DECARBOXYLASE"/>
    <property type="match status" value="1"/>
</dbReference>
<evidence type="ECO:0000256" key="6">
    <source>
        <dbReference type="PIRSR" id="PIRSR602129-50"/>
    </source>
</evidence>
<feature type="modified residue" description="N6-(pyridoxal phosphate)lysine" evidence="6">
    <location>
        <position position="286"/>
    </location>
</feature>
<dbReference type="EMBL" id="CP042306">
    <property type="protein sequence ID" value="QDZ08486.1"/>
    <property type="molecule type" value="Genomic_DNA"/>
</dbReference>
<comment type="cofactor">
    <cofactor evidence="1 6 7">
        <name>pyridoxal 5'-phosphate</name>
        <dbReference type="ChEBI" id="CHEBI:597326"/>
    </cofactor>
</comment>
<evidence type="ECO:0000256" key="1">
    <source>
        <dbReference type="ARBA" id="ARBA00001933"/>
    </source>
</evidence>
<dbReference type="SUPFAM" id="SSF53383">
    <property type="entry name" value="PLP-dependent transferases"/>
    <property type="match status" value="1"/>
</dbReference>
<evidence type="ECO:0000256" key="3">
    <source>
        <dbReference type="ARBA" id="ARBA00022793"/>
    </source>
</evidence>
<name>A0A5B8LKE3_9SPHN</name>
<keyword evidence="5 7" id="KW-0456">Lyase</keyword>
<evidence type="ECO:0000256" key="4">
    <source>
        <dbReference type="ARBA" id="ARBA00022898"/>
    </source>
</evidence>
<evidence type="ECO:0000313" key="8">
    <source>
        <dbReference type="EMBL" id="QDZ08486.1"/>
    </source>
</evidence>
<dbReference type="InterPro" id="IPR015421">
    <property type="entry name" value="PyrdxlP-dep_Trfase_major"/>
</dbReference>
<accession>A0A5B8LKE3</accession>
<evidence type="ECO:0000313" key="9">
    <source>
        <dbReference type="Proteomes" id="UP000315673"/>
    </source>
</evidence>
<dbReference type="PANTHER" id="PTHR11999:SF70">
    <property type="entry name" value="MIP05841P"/>
    <property type="match status" value="1"/>
</dbReference>
<dbReference type="Pfam" id="PF00282">
    <property type="entry name" value="Pyridoxal_deC"/>
    <property type="match status" value="1"/>
</dbReference>
<dbReference type="Gene3D" id="3.40.640.10">
    <property type="entry name" value="Type I PLP-dependent aspartate aminotransferase-like (Major domain)"/>
    <property type="match status" value="1"/>
</dbReference>
<dbReference type="GO" id="GO:0016831">
    <property type="term" value="F:carboxy-lyase activity"/>
    <property type="evidence" value="ECO:0007669"/>
    <property type="project" value="UniProtKB-KW"/>
</dbReference>
<sequence length="454" mass="47879">MNDHPELAAAADAALAYLRELPARRVAPDADALAAMDAYSPMLPDQGCAPEDAVRELAALAGPATVATAGPRFFGYVTGGAVPATVGANWLAAAWDQAAADYRLSPAAVRLEQVTGAWLLDLLRLPQDCAVNYVTGTTMASFVGLAAARSEICDRQGWDVAALGLAGAPPIRIVAGADAHPTLFKALSMLGLGSRSAILVDVDDQGRMLADALPELGPDTIVCVQAGNVNSGGFDPLEAICAKACAAGAWVHVNGAFGLVAAASPAHATQLAGHDLADSWAVDGHKWLNTPYDCGVAICRHPKALRRAFGYQAAYLEDDLRNPRHQIPELSRRARSFEMWAALRSLGREGVRDIVERNCAQARTMASGLQALGLRILNDVVLNQVIATTGSADRDRAIAADVTASGVAWFSTTNWRRNTAIRFSFSSWATRDEDIDLTLGAIAVALERTAETFA</sequence>
<evidence type="ECO:0000256" key="7">
    <source>
        <dbReference type="RuleBase" id="RU000382"/>
    </source>
</evidence>
<dbReference type="OrthoDB" id="9803665at2"/>
<evidence type="ECO:0000256" key="5">
    <source>
        <dbReference type="ARBA" id="ARBA00023239"/>
    </source>
</evidence>
<dbReference type="GO" id="GO:0030170">
    <property type="term" value="F:pyridoxal phosphate binding"/>
    <property type="evidence" value="ECO:0007669"/>
    <property type="project" value="InterPro"/>
</dbReference>
<gene>
    <name evidence="8" type="ORF">FPZ24_14240</name>
</gene>
<proteinExistence type="inferred from homology"/>
<comment type="similarity">
    <text evidence="2 7">Belongs to the group II decarboxylase family.</text>
</comment>
<protein>
    <submittedName>
        <fullName evidence="8">Aspartate aminotransferase family protein</fullName>
    </submittedName>
</protein>
<dbReference type="InterPro" id="IPR002129">
    <property type="entry name" value="PyrdxlP-dep_de-COase"/>
</dbReference>
<dbReference type="InterPro" id="IPR015424">
    <property type="entry name" value="PyrdxlP-dep_Trfase"/>
</dbReference>
<dbReference type="AlphaFoldDB" id="A0A5B8LKE3"/>
<dbReference type="Proteomes" id="UP000315673">
    <property type="component" value="Chromosome"/>
</dbReference>
<reference evidence="8 9" key="1">
    <citation type="submission" date="2019-07" db="EMBL/GenBank/DDBJ databases">
        <title>Full genome sequence of Sphingomonas sp. 4R-6-7(HKS19).</title>
        <authorList>
            <person name="Im W.-T."/>
        </authorList>
    </citation>
    <scope>NUCLEOTIDE SEQUENCE [LARGE SCALE GENOMIC DNA]</scope>
    <source>
        <strain evidence="8 9">HKS19</strain>
    </source>
</reference>
<dbReference type="KEGG" id="spai:FPZ24_14240"/>
<dbReference type="RefSeq" id="WP_146573060.1">
    <property type="nucleotide sequence ID" value="NZ_CP042306.1"/>
</dbReference>
<keyword evidence="8" id="KW-0032">Aminotransferase</keyword>
<keyword evidence="9" id="KW-1185">Reference proteome</keyword>
<keyword evidence="3" id="KW-0210">Decarboxylase</keyword>
<dbReference type="GO" id="GO:0019752">
    <property type="term" value="P:carboxylic acid metabolic process"/>
    <property type="evidence" value="ECO:0007669"/>
    <property type="project" value="InterPro"/>
</dbReference>
<dbReference type="GO" id="GO:0008483">
    <property type="term" value="F:transaminase activity"/>
    <property type="evidence" value="ECO:0007669"/>
    <property type="project" value="UniProtKB-KW"/>
</dbReference>